<dbReference type="Pfam" id="PF09423">
    <property type="entry name" value="PhoD"/>
    <property type="match status" value="1"/>
</dbReference>
<dbReference type="EMBL" id="BAABWN010000003">
    <property type="protein sequence ID" value="GAA6167186.1"/>
    <property type="molecule type" value="Genomic_DNA"/>
</dbReference>
<dbReference type="InterPro" id="IPR006311">
    <property type="entry name" value="TAT_signal"/>
</dbReference>
<dbReference type="PANTHER" id="PTHR43606">
    <property type="entry name" value="PHOSPHATASE, PUTATIVE (AFU_ORTHOLOGUE AFUA_6G08710)-RELATED"/>
    <property type="match status" value="1"/>
</dbReference>
<evidence type="ECO:0000313" key="3">
    <source>
        <dbReference type="EMBL" id="GAA6167186.1"/>
    </source>
</evidence>
<gene>
    <name evidence="3" type="ORF">NBRC116591_09960</name>
</gene>
<dbReference type="PROSITE" id="PS51318">
    <property type="entry name" value="TAT"/>
    <property type="match status" value="1"/>
</dbReference>
<evidence type="ECO:0000313" key="4">
    <source>
        <dbReference type="Proteomes" id="UP001465153"/>
    </source>
</evidence>
<evidence type="ECO:0000259" key="2">
    <source>
        <dbReference type="Pfam" id="PF16655"/>
    </source>
</evidence>
<dbReference type="Proteomes" id="UP001465153">
    <property type="component" value="Unassembled WGS sequence"/>
</dbReference>
<dbReference type="CDD" id="cd07389">
    <property type="entry name" value="MPP_PhoD"/>
    <property type="match status" value="1"/>
</dbReference>
<dbReference type="PROSITE" id="PS51257">
    <property type="entry name" value="PROKAR_LIPOPROTEIN"/>
    <property type="match status" value="1"/>
</dbReference>
<name>A0ABQ0A6D3_9GAMM</name>
<feature type="domain" description="Phospholipase D N-terminal" evidence="2">
    <location>
        <begin position="41"/>
        <end position="134"/>
    </location>
</feature>
<keyword evidence="4" id="KW-1185">Reference proteome</keyword>
<sequence length="624" mass="69995">MSKLNRRQFITRVSAAAGSTAMLTACGAPENENSVRISFDHGVASGDPLSDRVIIWTRITPQITGPGAPDEYDVVWQIAKDPNFNSVVYEDVFKTSADRDFTVKVDVKGLQPNNHYYYRFNIENTLSPVGRTRTLPLGDVDSAKLAVVSCSNFGHGYFHVYEELAKNDELLAIVHLGDYIYEYEVSKYSDPVLVGSSRAILPEGELLALDDYRQRYSLYRRDTALQNAHSQHPFICVWDDHELANDAWIEGAENHQPDEGDWEQRKQFAVQAYREWLPIRDYQDSANPAVTYRNFEIGNLADLIMLDTRIIGRDKAVDYLKEMIWQQIPFDVSQVPSGGAGIPLLDPQKLKDTNPATIQMITVPFDVTKNPPAPVLDWNTITKLDPKNLPAGQAFLPDAAAIKEKLLNDPNRNLLGDTQEAWLESTFKASKQNGKPWQILGQQILTGEVLIPEVRDILSEDAYLSKQIVDGIVTLGKLGLPFNTDAWDGYNAARQRHLQSIKANANNVVSLAGDTHNGWAFELVPDGEESSVAVEMATASVSSPGMENYLANTDPQKLSERLVQINEHLHYQNSHQRGWLEIKITPNHVVGQWFYIDTVKSKTYNIITGPSYQTDVNSHTLKKV</sequence>
<dbReference type="InterPro" id="IPR018946">
    <property type="entry name" value="PhoD-like_MPP"/>
</dbReference>
<dbReference type="PANTHER" id="PTHR43606:SF2">
    <property type="entry name" value="ALKALINE PHOSPHATASE FAMILY PROTEIN (AFU_ORTHOLOGUE AFUA_5G03860)"/>
    <property type="match status" value="1"/>
</dbReference>
<proteinExistence type="predicted"/>
<dbReference type="InterPro" id="IPR052900">
    <property type="entry name" value="Phospholipid_Metab_Enz"/>
</dbReference>
<dbReference type="Gene3D" id="2.60.40.380">
    <property type="entry name" value="Purple acid phosphatase-like, N-terminal"/>
    <property type="match status" value="1"/>
</dbReference>
<protein>
    <submittedName>
        <fullName evidence="3">Alkaline phosphatase D family protein</fullName>
    </submittedName>
</protein>
<comment type="caution">
    <text evidence="3">The sequence shown here is derived from an EMBL/GenBank/DDBJ whole genome shotgun (WGS) entry which is preliminary data.</text>
</comment>
<dbReference type="InterPro" id="IPR038607">
    <property type="entry name" value="PhoD-like_sf"/>
</dbReference>
<organism evidence="3 4">
    <name type="scientific">Sessilibacter corallicola</name>
    <dbReference type="NCBI Taxonomy" id="2904075"/>
    <lineage>
        <taxon>Bacteria</taxon>
        <taxon>Pseudomonadati</taxon>
        <taxon>Pseudomonadota</taxon>
        <taxon>Gammaproteobacteria</taxon>
        <taxon>Cellvibrionales</taxon>
        <taxon>Cellvibrionaceae</taxon>
        <taxon>Sessilibacter</taxon>
    </lineage>
</organism>
<dbReference type="InterPro" id="IPR029052">
    <property type="entry name" value="Metallo-depent_PP-like"/>
</dbReference>
<dbReference type="Pfam" id="PF16655">
    <property type="entry name" value="PhoD_N"/>
    <property type="match status" value="1"/>
</dbReference>
<accession>A0ABQ0A6D3</accession>
<reference evidence="3 4" key="1">
    <citation type="submission" date="2024-04" db="EMBL/GenBank/DDBJ databases">
        <title>Draft genome sequence of Sessilibacter corallicola NBRC 116591.</title>
        <authorList>
            <person name="Miyakawa T."/>
            <person name="Kusuya Y."/>
            <person name="Miura T."/>
        </authorList>
    </citation>
    <scope>NUCLEOTIDE SEQUENCE [LARGE SCALE GENOMIC DNA]</scope>
    <source>
        <strain evidence="3 4">KU-00831-HH</strain>
    </source>
</reference>
<dbReference type="Gene3D" id="3.60.21.70">
    <property type="entry name" value="PhoD-like phosphatase"/>
    <property type="match status" value="1"/>
</dbReference>
<dbReference type="InterPro" id="IPR032093">
    <property type="entry name" value="PhoD_N"/>
</dbReference>
<evidence type="ECO:0000259" key="1">
    <source>
        <dbReference type="Pfam" id="PF09423"/>
    </source>
</evidence>
<dbReference type="RefSeq" id="WP_353301900.1">
    <property type="nucleotide sequence ID" value="NZ_BAABWN010000003.1"/>
</dbReference>
<feature type="domain" description="PhoD-like phosphatase metallophosphatase" evidence="1">
    <location>
        <begin position="145"/>
        <end position="590"/>
    </location>
</feature>
<dbReference type="SUPFAM" id="SSF56300">
    <property type="entry name" value="Metallo-dependent phosphatases"/>
    <property type="match status" value="1"/>
</dbReference>